<accession>A0A2G7G6Q3</accession>
<evidence type="ECO:0000313" key="2">
    <source>
        <dbReference type="Proteomes" id="UP000231358"/>
    </source>
</evidence>
<gene>
    <name evidence="1" type="ORF">AARAC_000963</name>
</gene>
<proteinExistence type="predicted"/>
<name>A0A2G7G6Q3_9EURO</name>
<keyword evidence="2" id="KW-1185">Reference proteome</keyword>
<evidence type="ECO:0000313" key="1">
    <source>
        <dbReference type="EMBL" id="PIG88530.1"/>
    </source>
</evidence>
<comment type="caution">
    <text evidence="1">The sequence shown here is derived from an EMBL/GenBank/DDBJ whole genome shotgun (WGS) entry which is preliminary data.</text>
</comment>
<protein>
    <submittedName>
        <fullName evidence="1">Uncharacterized protein</fullName>
    </submittedName>
</protein>
<dbReference type="Proteomes" id="UP000231358">
    <property type="component" value="Unassembled WGS sequence"/>
</dbReference>
<sequence length="140" mass="16457">MPPTLYNAKVIRHIYAYGKTKIGHTVTLWPDNNLFKDVFHNYHTKEDIQSQMQQEEKEGFTQDEVEAIKQYKNLFRRVVQMLSEHLAHTARNMIRTDQVENSDIVRKYDAETKDGTLMCISLTSQRLNPSPYKQLAEWPA</sequence>
<dbReference type="EMBL" id="NEXV01000098">
    <property type="protein sequence ID" value="PIG88530.1"/>
    <property type="molecule type" value="Genomic_DNA"/>
</dbReference>
<organism evidence="1 2">
    <name type="scientific">Aspergillus arachidicola</name>
    <dbReference type="NCBI Taxonomy" id="656916"/>
    <lineage>
        <taxon>Eukaryota</taxon>
        <taxon>Fungi</taxon>
        <taxon>Dikarya</taxon>
        <taxon>Ascomycota</taxon>
        <taxon>Pezizomycotina</taxon>
        <taxon>Eurotiomycetes</taxon>
        <taxon>Eurotiomycetidae</taxon>
        <taxon>Eurotiales</taxon>
        <taxon>Aspergillaceae</taxon>
        <taxon>Aspergillus</taxon>
        <taxon>Aspergillus subgen. Circumdati</taxon>
    </lineage>
</organism>
<reference evidence="1 2" key="1">
    <citation type="submission" date="2017-05" db="EMBL/GenBank/DDBJ databases">
        <title>Genome sequence for an aflatoxigenic pathogen of Argentinian peanut, Aspergillus arachidicola.</title>
        <authorList>
            <person name="Moore G."/>
            <person name="Beltz S.B."/>
            <person name="Mack B.M."/>
        </authorList>
    </citation>
    <scope>NUCLEOTIDE SEQUENCE [LARGE SCALE GENOMIC DNA]</scope>
    <source>
        <strain evidence="1 2">CBS 117610</strain>
    </source>
</reference>
<dbReference type="AlphaFoldDB" id="A0A2G7G6Q3"/>